<dbReference type="Pfam" id="PF14622">
    <property type="entry name" value="Ribonucleas_3_3"/>
    <property type="match status" value="1"/>
</dbReference>
<dbReference type="PROSITE" id="PS50137">
    <property type="entry name" value="DS_RBD"/>
    <property type="match status" value="1"/>
</dbReference>
<keyword evidence="8 13" id="KW-0255">Endonuclease</keyword>
<evidence type="ECO:0000256" key="6">
    <source>
        <dbReference type="ARBA" id="ARBA00022722"/>
    </source>
</evidence>
<evidence type="ECO:0000256" key="12">
    <source>
        <dbReference type="ARBA" id="ARBA00049596"/>
    </source>
</evidence>
<dbReference type="NCBIfam" id="TIGR02191">
    <property type="entry name" value="RNaseIII"/>
    <property type="match status" value="1"/>
</dbReference>
<keyword evidence="5 13" id="KW-0819">tRNA processing</keyword>
<dbReference type="GO" id="GO:0006364">
    <property type="term" value="P:rRNA processing"/>
    <property type="evidence" value="ECO:0007669"/>
    <property type="project" value="UniProtKB-UniRule"/>
</dbReference>
<dbReference type="EC" id="3.1.26.3" evidence="13"/>
<dbReference type="EMBL" id="CP003914">
    <property type="protein sequence ID" value="AFX74474.1"/>
    <property type="molecule type" value="Genomic_DNA"/>
</dbReference>
<evidence type="ECO:0000256" key="13">
    <source>
        <dbReference type="HAMAP-Rule" id="MF_00104"/>
    </source>
</evidence>
<dbReference type="CDD" id="cd10845">
    <property type="entry name" value="DSRM_RNAse_III_family"/>
    <property type="match status" value="1"/>
</dbReference>
<evidence type="ECO:0000256" key="1">
    <source>
        <dbReference type="ARBA" id="ARBA00000109"/>
    </source>
</evidence>
<gene>
    <name evidence="13" type="primary">rnc</name>
    <name evidence="16" type="ORF">MOS_562</name>
</gene>
<evidence type="ECO:0000256" key="8">
    <source>
        <dbReference type="ARBA" id="ARBA00022759"/>
    </source>
</evidence>
<dbReference type="SMART" id="SM00358">
    <property type="entry name" value="DSRM"/>
    <property type="match status" value="1"/>
</dbReference>
<feature type="binding site" evidence="13">
    <location>
        <position position="44"/>
    </location>
    <ligand>
        <name>Mg(2+)</name>
        <dbReference type="ChEBI" id="CHEBI:18420"/>
    </ligand>
</feature>
<comment type="function">
    <text evidence="12 13">Digests double-stranded RNA. Involved in the processing of primary rRNA transcript to yield the immediate precursors to the large and small rRNAs (23S and 16S). Processes some mRNAs, and tRNAs when they are encoded in the rRNA operon. Processes pre-crRNA and tracrRNA of type II CRISPR loci if present in the organism.</text>
</comment>
<evidence type="ECO:0000259" key="14">
    <source>
        <dbReference type="PROSITE" id="PS50137"/>
    </source>
</evidence>
<evidence type="ECO:0000256" key="2">
    <source>
        <dbReference type="ARBA" id="ARBA00010183"/>
    </source>
</evidence>
<keyword evidence="13" id="KW-0699">rRNA-binding</keyword>
<dbReference type="GO" id="GO:0046872">
    <property type="term" value="F:metal ion binding"/>
    <property type="evidence" value="ECO:0007669"/>
    <property type="project" value="UniProtKB-KW"/>
</dbReference>
<dbReference type="InterPro" id="IPR000999">
    <property type="entry name" value="RNase_III_dom"/>
</dbReference>
<dbReference type="HAMAP" id="MF_00104">
    <property type="entry name" value="RNase_III"/>
    <property type="match status" value="1"/>
</dbReference>
<evidence type="ECO:0000256" key="11">
    <source>
        <dbReference type="ARBA" id="ARBA00022884"/>
    </source>
</evidence>
<dbReference type="AlphaFoldDB" id="A0AAI8ANB9"/>
<dbReference type="InterPro" id="IPR014720">
    <property type="entry name" value="dsRBD_dom"/>
</dbReference>
<dbReference type="PANTHER" id="PTHR14950:SF37">
    <property type="entry name" value="ENDORIBONUCLEASE DICER"/>
    <property type="match status" value="1"/>
</dbReference>
<dbReference type="Proteomes" id="UP000009399">
    <property type="component" value="Chromosome"/>
</dbReference>
<name>A0AAI8ANB9_MESHY</name>
<keyword evidence="6 13" id="KW-0540">Nuclease</keyword>
<evidence type="ECO:0000313" key="16">
    <source>
        <dbReference type="EMBL" id="AFX74474.1"/>
    </source>
</evidence>
<evidence type="ECO:0000259" key="15">
    <source>
        <dbReference type="PROSITE" id="PS50142"/>
    </source>
</evidence>
<dbReference type="InterPro" id="IPR036389">
    <property type="entry name" value="RNase_III_sf"/>
</dbReference>
<keyword evidence="13" id="KW-0963">Cytoplasm</keyword>
<keyword evidence="3 13" id="KW-0698">rRNA processing</keyword>
<reference evidence="16 17" key="1">
    <citation type="journal article" date="2013" name="Genome Announc.">
        <title>Complete Genome Sequence of Mycoplasma hyorhinis Strain SK76.</title>
        <authorList>
            <person name="Goodison S."/>
            <person name="Urquidi V."/>
            <person name="Kumar D."/>
            <person name="Reyes L."/>
            <person name="Rosser C.J."/>
        </authorList>
    </citation>
    <scope>NUCLEOTIDE SEQUENCE [LARGE SCALE GENOMIC DNA]</scope>
    <source>
        <strain evidence="16 17">SK76</strain>
    </source>
</reference>
<feature type="active site" evidence="13">
    <location>
        <position position="118"/>
    </location>
</feature>
<feature type="domain" description="RNase III" evidence="15">
    <location>
        <begin position="4"/>
        <end position="129"/>
    </location>
</feature>
<evidence type="ECO:0000256" key="9">
    <source>
        <dbReference type="ARBA" id="ARBA00022801"/>
    </source>
</evidence>
<dbReference type="Gene3D" id="3.30.160.20">
    <property type="match status" value="1"/>
</dbReference>
<dbReference type="RefSeq" id="WP_015084229.1">
    <property type="nucleotide sequence ID" value="NC_019552.1"/>
</dbReference>
<comment type="catalytic activity">
    <reaction evidence="1 13">
        <text>Endonucleolytic cleavage to 5'-phosphomonoester.</text>
        <dbReference type="EC" id="3.1.26.3"/>
    </reaction>
</comment>
<dbReference type="GO" id="GO:0005737">
    <property type="term" value="C:cytoplasm"/>
    <property type="evidence" value="ECO:0007669"/>
    <property type="project" value="UniProtKB-SubCell"/>
</dbReference>
<dbReference type="GO" id="GO:0008033">
    <property type="term" value="P:tRNA processing"/>
    <property type="evidence" value="ECO:0007669"/>
    <property type="project" value="UniProtKB-KW"/>
</dbReference>
<feature type="binding site" evidence="13">
    <location>
        <position position="115"/>
    </location>
    <ligand>
        <name>Mg(2+)</name>
        <dbReference type="ChEBI" id="CHEBI:18420"/>
    </ligand>
</feature>
<comment type="subcellular location">
    <subcellularLocation>
        <location evidence="13">Cytoplasm</location>
    </subcellularLocation>
</comment>
<keyword evidence="9 13" id="KW-0378">Hydrolase</keyword>
<evidence type="ECO:0000256" key="7">
    <source>
        <dbReference type="ARBA" id="ARBA00022723"/>
    </source>
</evidence>
<dbReference type="CDD" id="cd00593">
    <property type="entry name" value="RIBOc"/>
    <property type="match status" value="1"/>
</dbReference>
<feature type="domain" description="DRBM" evidence="14">
    <location>
        <begin position="155"/>
        <end position="219"/>
    </location>
</feature>
<dbReference type="SUPFAM" id="SSF54768">
    <property type="entry name" value="dsRNA-binding domain-like"/>
    <property type="match status" value="1"/>
</dbReference>
<dbReference type="PANTHER" id="PTHR14950">
    <property type="entry name" value="DICER-RELATED"/>
    <property type="match status" value="1"/>
</dbReference>
<dbReference type="SMART" id="SM00535">
    <property type="entry name" value="RIBOc"/>
    <property type="match status" value="1"/>
</dbReference>
<evidence type="ECO:0000256" key="5">
    <source>
        <dbReference type="ARBA" id="ARBA00022694"/>
    </source>
</evidence>
<protein>
    <recommendedName>
        <fullName evidence="13">Ribonuclease 3</fullName>
        <ecNumber evidence="13">3.1.26.3</ecNumber>
    </recommendedName>
    <alternativeName>
        <fullName evidence="13">Ribonuclease III</fullName>
        <shortName evidence="13">RNase III</shortName>
    </alternativeName>
</protein>
<evidence type="ECO:0000313" key="17">
    <source>
        <dbReference type="Proteomes" id="UP000009399"/>
    </source>
</evidence>
<comment type="similarity">
    <text evidence="2">Belongs to the ribonuclease III family.</text>
</comment>
<evidence type="ECO:0000256" key="3">
    <source>
        <dbReference type="ARBA" id="ARBA00022552"/>
    </source>
</evidence>
<keyword evidence="10 13" id="KW-0460">Magnesium</keyword>
<feature type="active site" evidence="13">
    <location>
        <position position="48"/>
    </location>
</feature>
<evidence type="ECO:0000256" key="10">
    <source>
        <dbReference type="ARBA" id="ARBA00022842"/>
    </source>
</evidence>
<keyword evidence="7 13" id="KW-0479">Metal-binding</keyword>
<comment type="cofactor">
    <cofactor evidence="13">
        <name>Mg(2+)</name>
        <dbReference type="ChEBI" id="CHEBI:18420"/>
    </cofactor>
</comment>
<dbReference type="PROSITE" id="PS50142">
    <property type="entry name" value="RNASE_3_2"/>
    <property type="match status" value="1"/>
</dbReference>
<dbReference type="GO" id="GO:0006397">
    <property type="term" value="P:mRNA processing"/>
    <property type="evidence" value="ECO:0007669"/>
    <property type="project" value="UniProtKB-UniRule"/>
</dbReference>
<keyword evidence="4 13" id="KW-0507">mRNA processing</keyword>
<organism evidence="16 17">
    <name type="scientific">Mesomycoplasma hyorhinis SK76</name>
    <dbReference type="NCBI Taxonomy" id="1118964"/>
    <lineage>
        <taxon>Bacteria</taxon>
        <taxon>Bacillati</taxon>
        <taxon>Mycoplasmatota</taxon>
        <taxon>Mycoplasmoidales</taxon>
        <taxon>Metamycoplasmataceae</taxon>
        <taxon>Mesomycoplasma</taxon>
    </lineage>
</organism>
<dbReference type="GO" id="GO:0004525">
    <property type="term" value="F:ribonuclease III activity"/>
    <property type="evidence" value="ECO:0007669"/>
    <property type="project" value="UniProtKB-UniRule"/>
</dbReference>
<dbReference type="InterPro" id="IPR011907">
    <property type="entry name" value="RNase_III"/>
</dbReference>
<comment type="subunit">
    <text evidence="13">Homodimer.</text>
</comment>
<dbReference type="SUPFAM" id="SSF69065">
    <property type="entry name" value="RNase III domain-like"/>
    <property type="match status" value="1"/>
</dbReference>
<dbReference type="KEGG" id="mhs:MOS_562"/>
<proteinExistence type="inferred from homology"/>
<sequence>MSSIKELLLNLNIVANNLSLYEQAFTHKSYHHVRPNKPHYEMLEFLGDSLLNLQTSLYIFKNIDAKNEGNATILRSQIVSSVSFAKISDKLQLSKYLKVAKGSEEILNNTKIKADILESLTAAIYLDQDRKTFEDFVKKILHSLVKKQSKKVIKDPKSEFQEIIQSFSKSSIKYITKKTDKFFESELIWDNKIYGHGKGNSIKEAELEAAKKSLKKLKKEFDLEK</sequence>
<keyword evidence="11 13" id="KW-0694">RNA-binding</keyword>
<dbReference type="Gene3D" id="1.10.1520.10">
    <property type="entry name" value="Ribonuclease III domain"/>
    <property type="match status" value="1"/>
</dbReference>
<dbReference type="Pfam" id="PF00035">
    <property type="entry name" value="dsrm"/>
    <property type="match status" value="1"/>
</dbReference>
<dbReference type="GO" id="GO:0019843">
    <property type="term" value="F:rRNA binding"/>
    <property type="evidence" value="ECO:0007669"/>
    <property type="project" value="UniProtKB-KW"/>
</dbReference>
<accession>A0AAI8ANB9</accession>
<evidence type="ECO:0000256" key="4">
    <source>
        <dbReference type="ARBA" id="ARBA00022664"/>
    </source>
</evidence>
<feature type="binding site" evidence="13">
    <location>
        <position position="118"/>
    </location>
    <ligand>
        <name>Mg(2+)</name>
        <dbReference type="ChEBI" id="CHEBI:18420"/>
    </ligand>
</feature>